<evidence type="ECO:0000313" key="3">
    <source>
        <dbReference type="Proteomes" id="UP000280271"/>
    </source>
</evidence>
<feature type="transmembrane region" description="Helical" evidence="1">
    <location>
        <begin position="55"/>
        <end position="77"/>
    </location>
</feature>
<comment type="caution">
    <text evidence="2">The sequence shown here is derived from an EMBL/GenBank/DDBJ whole genome shotgun (WGS) entry which is preliminary data.</text>
</comment>
<gene>
    <name evidence="2" type="ORF">D9K81_17595</name>
</gene>
<evidence type="ECO:0000313" key="2">
    <source>
        <dbReference type="EMBL" id="RLL17019.1"/>
    </source>
</evidence>
<accession>A0ABX9TR42</accession>
<reference evidence="2 3" key="1">
    <citation type="submission" date="2018-09" db="EMBL/GenBank/DDBJ databases">
        <title>The draft genome of Acinetobacter sp. strains.</title>
        <authorList>
            <person name="Qin J."/>
            <person name="Feng Y."/>
            <person name="Zong Z."/>
        </authorList>
    </citation>
    <scope>NUCLEOTIDE SEQUENCE [LARGE SCALE GENOMIC DNA]</scope>
    <source>
        <strain evidence="2 3">WCHAc060005</strain>
    </source>
</reference>
<protein>
    <submittedName>
        <fullName evidence="2">Uncharacterized protein</fullName>
    </submittedName>
</protein>
<keyword evidence="1" id="KW-0472">Membrane</keyword>
<organism evidence="2 3">
    <name type="scientific">Acinetobacter chengduensis</name>
    <dbReference type="NCBI Taxonomy" id="2420890"/>
    <lineage>
        <taxon>Bacteria</taxon>
        <taxon>Pseudomonadati</taxon>
        <taxon>Pseudomonadota</taxon>
        <taxon>Gammaproteobacteria</taxon>
        <taxon>Moraxellales</taxon>
        <taxon>Moraxellaceae</taxon>
        <taxon>Acinetobacter</taxon>
    </lineage>
</organism>
<keyword evidence="3" id="KW-1185">Reference proteome</keyword>
<dbReference type="EMBL" id="RCHC01000038">
    <property type="protein sequence ID" value="RLL17019.1"/>
    <property type="molecule type" value="Genomic_DNA"/>
</dbReference>
<dbReference type="RefSeq" id="WP_121523958.1">
    <property type="nucleotide sequence ID" value="NZ_RCHC01000038.1"/>
</dbReference>
<name>A0ABX9TR42_9GAMM</name>
<sequence length="81" mass="9027">MPIKSKSPTIAVAGLFYFHPPDKSKGKKLVVEIIAVVLQKVEVVMEKHGYWKVTGAILMGIFIWQLSNIINAFVALAKVFQ</sequence>
<evidence type="ECO:0000256" key="1">
    <source>
        <dbReference type="SAM" id="Phobius"/>
    </source>
</evidence>
<dbReference type="Proteomes" id="UP000280271">
    <property type="component" value="Unassembled WGS sequence"/>
</dbReference>
<keyword evidence="1" id="KW-1133">Transmembrane helix</keyword>
<proteinExistence type="predicted"/>
<keyword evidence="1" id="KW-0812">Transmembrane</keyword>